<dbReference type="InterPro" id="IPR013325">
    <property type="entry name" value="RNA_pol_sigma_r2"/>
</dbReference>
<dbReference type="InterPro" id="IPR039425">
    <property type="entry name" value="RNA_pol_sigma-70-like"/>
</dbReference>
<evidence type="ECO:0000313" key="9">
    <source>
        <dbReference type="EMBL" id="MBO0947814.1"/>
    </source>
</evidence>
<dbReference type="Pfam" id="PF08281">
    <property type="entry name" value="Sigma70_r4_2"/>
    <property type="match status" value="1"/>
</dbReference>
<dbReference type="Gene3D" id="1.10.1740.10">
    <property type="match status" value="1"/>
</dbReference>
<proteinExistence type="inferred from homology"/>
<gene>
    <name evidence="9" type="ORF">J2I46_04425</name>
</gene>
<evidence type="ECO:0000256" key="5">
    <source>
        <dbReference type="ARBA" id="ARBA00023163"/>
    </source>
</evidence>
<evidence type="ECO:0000256" key="6">
    <source>
        <dbReference type="RuleBase" id="RU000716"/>
    </source>
</evidence>
<dbReference type="InterPro" id="IPR007627">
    <property type="entry name" value="RNA_pol_sigma70_r2"/>
</dbReference>
<dbReference type="PANTHER" id="PTHR43133:SF8">
    <property type="entry name" value="RNA POLYMERASE SIGMA FACTOR HI_1459-RELATED"/>
    <property type="match status" value="1"/>
</dbReference>
<evidence type="ECO:0000256" key="3">
    <source>
        <dbReference type="ARBA" id="ARBA00023082"/>
    </source>
</evidence>
<keyword evidence="10" id="KW-1185">Reference proteome</keyword>
<dbReference type="InterPro" id="IPR036388">
    <property type="entry name" value="WH-like_DNA-bd_sf"/>
</dbReference>
<feature type="domain" description="RNA polymerase sigma-70 region 2" evidence="7">
    <location>
        <begin position="25"/>
        <end position="92"/>
    </location>
</feature>
<comment type="similarity">
    <text evidence="1 6">Belongs to the sigma-70 factor family. ECF subfamily.</text>
</comment>
<keyword evidence="5 6" id="KW-0804">Transcription</keyword>
<dbReference type="InterPro" id="IPR013249">
    <property type="entry name" value="RNA_pol_sigma70_r4_t2"/>
</dbReference>
<comment type="caution">
    <text evidence="9">The sequence shown here is derived from an EMBL/GenBank/DDBJ whole genome shotgun (WGS) entry which is preliminary data.</text>
</comment>
<dbReference type="InterPro" id="IPR000838">
    <property type="entry name" value="RNA_pol_sigma70_ECF_CS"/>
</dbReference>
<dbReference type="EMBL" id="JAFMYW010000001">
    <property type="protein sequence ID" value="MBO0947814.1"/>
    <property type="molecule type" value="Genomic_DNA"/>
</dbReference>
<accession>A0ABS3JCT7</accession>
<feature type="domain" description="RNA polymerase sigma factor 70 region 4 type 2" evidence="8">
    <location>
        <begin position="132"/>
        <end position="179"/>
    </location>
</feature>
<dbReference type="RefSeq" id="WP_207327713.1">
    <property type="nucleotide sequence ID" value="NZ_JAFMYW010000001.1"/>
</dbReference>
<organism evidence="9 10">
    <name type="scientific">Fibrella forsythiae</name>
    <dbReference type="NCBI Taxonomy" id="2817061"/>
    <lineage>
        <taxon>Bacteria</taxon>
        <taxon>Pseudomonadati</taxon>
        <taxon>Bacteroidota</taxon>
        <taxon>Cytophagia</taxon>
        <taxon>Cytophagales</taxon>
        <taxon>Spirosomataceae</taxon>
        <taxon>Fibrella</taxon>
    </lineage>
</organism>
<evidence type="ECO:0000259" key="7">
    <source>
        <dbReference type="Pfam" id="PF04542"/>
    </source>
</evidence>
<keyword evidence="3 6" id="KW-0731">Sigma factor</keyword>
<dbReference type="InterPro" id="IPR014284">
    <property type="entry name" value="RNA_pol_sigma-70_dom"/>
</dbReference>
<evidence type="ECO:0000256" key="2">
    <source>
        <dbReference type="ARBA" id="ARBA00023015"/>
    </source>
</evidence>
<dbReference type="InterPro" id="IPR013324">
    <property type="entry name" value="RNA_pol_sigma_r3/r4-like"/>
</dbReference>
<evidence type="ECO:0000259" key="8">
    <source>
        <dbReference type="Pfam" id="PF08281"/>
    </source>
</evidence>
<dbReference type="Proteomes" id="UP000664628">
    <property type="component" value="Unassembled WGS sequence"/>
</dbReference>
<dbReference type="Pfam" id="PF04542">
    <property type="entry name" value="Sigma70_r2"/>
    <property type="match status" value="1"/>
</dbReference>
<evidence type="ECO:0000256" key="4">
    <source>
        <dbReference type="ARBA" id="ARBA00023125"/>
    </source>
</evidence>
<dbReference type="SUPFAM" id="SSF88946">
    <property type="entry name" value="Sigma2 domain of RNA polymerase sigma factors"/>
    <property type="match status" value="1"/>
</dbReference>
<dbReference type="Gene3D" id="1.10.10.10">
    <property type="entry name" value="Winged helix-like DNA-binding domain superfamily/Winged helix DNA-binding domain"/>
    <property type="match status" value="1"/>
</dbReference>
<reference evidence="9 10" key="1">
    <citation type="submission" date="2021-03" db="EMBL/GenBank/DDBJ databases">
        <title>Fibrella sp. HMF5405 genome sequencing and assembly.</title>
        <authorList>
            <person name="Kang H."/>
            <person name="Kim H."/>
            <person name="Bae S."/>
            <person name="Joh K."/>
        </authorList>
    </citation>
    <scope>NUCLEOTIDE SEQUENCE [LARGE SCALE GENOMIC DNA]</scope>
    <source>
        <strain evidence="9 10">HMF5405</strain>
    </source>
</reference>
<dbReference type="CDD" id="cd06171">
    <property type="entry name" value="Sigma70_r4"/>
    <property type="match status" value="1"/>
</dbReference>
<dbReference type="SUPFAM" id="SSF88659">
    <property type="entry name" value="Sigma3 and sigma4 domains of RNA polymerase sigma factors"/>
    <property type="match status" value="1"/>
</dbReference>
<sequence>MPQVPDLTVLLNAIGQGDEGAFRQLYDLTKGRVYNTALGYVRNREDAEEITQDVYIEAFRSLGTFNREASVTTWLYRITVNKSIDFVRHQQRQKRFAFLTSLFNPKTGAVEHDATEAVHPGVLLEHQENAQILFRAIDKLADKQKTAYILTRVEGLNNMEAAAVMNITVGAVESLLQRANATLKKQLANWYNSIRP</sequence>
<name>A0ABS3JCT7_9BACT</name>
<dbReference type="PANTHER" id="PTHR43133">
    <property type="entry name" value="RNA POLYMERASE ECF-TYPE SIGMA FACTO"/>
    <property type="match status" value="1"/>
</dbReference>
<keyword evidence="2 6" id="KW-0805">Transcription regulation</keyword>
<evidence type="ECO:0000313" key="10">
    <source>
        <dbReference type="Proteomes" id="UP000664628"/>
    </source>
</evidence>
<dbReference type="NCBIfam" id="TIGR02937">
    <property type="entry name" value="sigma70-ECF"/>
    <property type="match status" value="1"/>
</dbReference>
<dbReference type="PROSITE" id="PS01063">
    <property type="entry name" value="SIGMA70_ECF"/>
    <property type="match status" value="1"/>
</dbReference>
<evidence type="ECO:0000256" key="1">
    <source>
        <dbReference type="ARBA" id="ARBA00010641"/>
    </source>
</evidence>
<keyword evidence="4 6" id="KW-0238">DNA-binding</keyword>
<protein>
    <recommendedName>
        <fullName evidence="6">RNA polymerase sigma factor</fullName>
    </recommendedName>
</protein>